<proteinExistence type="inferred from homology"/>
<feature type="domain" description="Flagellin N-terminal" evidence="5">
    <location>
        <begin position="10"/>
        <end position="139"/>
    </location>
</feature>
<protein>
    <submittedName>
        <fullName evidence="7">Uncharacterized protein</fullName>
    </submittedName>
</protein>
<dbReference type="InterPro" id="IPR049119">
    <property type="entry name" value="FlgK_D2-like"/>
</dbReference>
<dbReference type="RefSeq" id="WP_175149647.1">
    <property type="nucleotide sequence ID" value="NZ_CADIKK010000009.1"/>
</dbReference>
<accession>A0A6S7BCI4</accession>
<dbReference type="GO" id="GO:0009424">
    <property type="term" value="C:bacterial-type flagellum hook"/>
    <property type="evidence" value="ECO:0007669"/>
    <property type="project" value="InterPro"/>
</dbReference>
<evidence type="ECO:0000256" key="2">
    <source>
        <dbReference type="ARBA" id="ARBA00004613"/>
    </source>
</evidence>
<evidence type="ECO:0000313" key="7">
    <source>
        <dbReference type="EMBL" id="CAB3786521.1"/>
    </source>
</evidence>
<keyword evidence="4" id="KW-0975">Bacterial flagellum</keyword>
<dbReference type="AlphaFoldDB" id="A0A6S7BCI4"/>
<dbReference type="PANTHER" id="PTHR42792:SF1">
    <property type="entry name" value="FLAGELLAR HOOK-ASSOCIATED PROTEIN 3"/>
    <property type="match status" value="1"/>
</dbReference>
<dbReference type="InterPro" id="IPR001029">
    <property type="entry name" value="Flagellin_N"/>
</dbReference>
<keyword evidence="8" id="KW-1185">Reference proteome</keyword>
<sequence length="411" mass="42119">MRISSSQYFSMNVETMSNQQAQLSQIYQQISSGVSLSTAADNPLGAAQAVQLSSTATALSQYTTNQNAALSSLQAEDSTLNGVLGTLQSVNTLALRVGDGGLTDTNRSAIAAQLTSLRDQLLTYANATDGAGNSLFSGFQNSTKAFTTAASGAVVYAGDTGTRTVQVTDSNQVATGDNGIAVFMSVGASNAQPIAAGNSNNTGTGVIGSVTVNDPTQAANARPYQIVFSGSGSSLTYQINDTTTTPPTAVGTAQPYTDGADITIGGQTVAITGTPAANDTFTVKPANQAGTDVFANLNAMISALQQPVTGNAAATANLQNVMNTGLSQLANTMNNVTAVQASVGGREQEVQALQTVTQTNSLQTQSNLSDLTSTDMVATISKYTMQQAALQASQQAFVKIQSMSLFQYIGN</sequence>
<dbReference type="NCBIfam" id="TIGR02550">
    <property type="entry name" value="flagell_flgL"/>
    <property type="match status" value="1"/>
</dbReference>
<dbReference type="SUPFAM" id="SSF64518">
    <property type="entry name" value="Phase 1 flagellin"/>
    <property type="match status" value="1"/>
</dbReference>
<dbReference type="InterPro" id="IPR013384">
    <property type="entry name" value="Flagell_FlgL"/>
</dbReference>
<name>A0A6S7BCI4_9BURK</name>
<dbReference type="GO" id="GO:0005198">
    <property type="term" value="F:structural molecule activity"/>
    <property type="evidence" value="ECO:0007669"/>
    <property type="project" value="InterPro"/>
</dbReference>
<evidence type="ECO:0000259" key="5">
    <source>
        <dbReference type="Pfam" id="PF00669"/>
    </source>
</evidence>
<dbReference type="PANTHER" id="PTHR42792">
    <property type="entry name" value="FLAGELLIN"/>
    <property type="match status" value="1"/>
</dbReference>
<dbReference type="EMBL" id="CADIKK010000009">
    <property type="protein sequence ID" value="CAB3786521.1"/>
    <property type="molecule type" value="Genomic_DNA"/>
</dbReference>
<evidence type="ECO:0000256" key="3">
    <source>
        <dbReference type="ARBA" id="ARBA00005709"/>
    </source>
</evidence>
<dbReference type="Pfam" id="PF21158">
    <property type="entry name" value="flgK_1st_1"/>
    <property type="match status" value="1"/>
</dbReference>
<evidence type="ECO:0000313" key="8">
    <source>
        <dbReference type="Proteomes" id="UP000494365"/>
    </source>
</evidence>
<organism evidence="7 8">
    <name type="scientific">Paraburkholderia ultramafica</name>
    <dbReference type="NCBI Taxonomy" id="1544867"/>
    <lineage>
        <taxon>Bacteria</taxon>
        <taxon>Pseudomonadati</taxon>
        <taxon>Pseudomonadota</taxon>
        <taxon>Betaproteobacteria</taxon>
        <taxon>Burkholderiales</taxon>
        <taxon>Burkholderiaceae</taxon>
        <taxon>Paraburkholderia</taxon>
    </lineage>
</organism>
<dbReference type="Proteomes" id="UP000494365">
    <property type="component" value="Unassembled WGS sequence"/>
</dbReference>
<dbReference type="GO" id="GO:0071973">
    <property type="term" value="P:bacterial-type flagellum-dependent cell motility"/>
    <property type="evidence" value="ECO:0007669"/>
    <property type="project" value="InterPro"/>
</dbReference>
<gene>
    <name evidence="7" type="ORF">LMG28614_02323</name>
</gene>
<feature type="domain" description="Flagellar hook-associated protein 1 D2-like" evidence="6">
    <location>
        <begin position="198"/>
        <end position="285"/>
    </location>
</feature>
<comment type="subcellular location">
    <subcellularLocation>
        <location evidence="1">Bacterial flagellum</location>
    </subcellularLocation>
    <subcellularLocation>
        <location evidence="2">Secreted</location>
    </subcellularLocation>
</comment>
<evidence type="ECO:0000256" key="1">
    <source>
        <dbReference type="ARBA" id="ARBA00004365"/>
    </source>
</evidence>
<evidence type="ECO:0000256" key="4">
    <source>
        <dbReference type="ARBA" id="ARBA00023143"/>
    </source>
</evidence>
<evidence type="ECO:0000259" key="6">
    <source>
        <dbReference type="Pfam" id="PF21158"/>
    </source>
</evidence>
<dbReference type="GO" id="GO:0005576">
    <property type="term" value="C:extracellular region"/>
    <property type="evidence" value="ECO:0007669"/>
    <property type="project" value="UniProtKB-SubCell"/>
</dbReference>
<dbReference type="InterPro" id="IPR001492">
    <property type="entry name" value="Flagellin"/>
</dbReference>
<comment type="similarity">
    <text evidence="3">Belongs to the bacterial flagellin family.</text>
</comment>
<dbReference type="Pfam" id="PF00669">
    <property type="entry name" value="Flagellin_N"/>
    <property type="match status" value="1"/>
</dbReference>
<reference evidence="7 8" key="1">
    <citation type="submission" date="2020-04" db="EMBL/GenBank/DDBJ databases">
        <authorList>
            <person name="De Canck E."/>
        </authorList>
    </citation>
    <scope>NUCLEOTIDE SEQUENCE [LARGE SCALE GENOMIC DNA]</scope>
    <source>
        <strain evidence="7 8">LMG 28614</strain>
    </source>
</reference>
<dbReference type="Gene3D" id="1.20.1330.10">
    <property type="entry name" value="f41 fragment of flagellin, N-terminal domain"/>
    <property type="match status" value="2"/>
</dbReference>